<evidence type="ECO:0000256" key="7">
    <source>
        <dbReference type="ARBA" id="ARBA00022824"/>
    </source>
</evidence>
<gene>
    <name evidence="19" type="primary">Srd5a1</name>
    <name evidence="19" type="ORF">PODSTR_R05507</name>
</gene>
<dbReference type="PANTHER" id="PTHR10556">
    <property type="entry name" value="3-OXO-5-ALPHA-STEROID 4-DEHYDROGENASE"/>
    <property type="match status" value="1"/>
</dbReference>
<comment type="caution">
    <text evidence="19">The sequence shown here is derived from an EMBL/GenBank/DDBJ whole genome shotgun (WGS) entry which is preliminary data.</text>
</comment>
<dbReference type="InterPro" id="IPR001104">
    <property type="entry name" value="3-oxo-5_a-steroid_4-DH_C"/>
</dbReference>
<keyword evidence="6" id="KW-0221">Differentiation</keyword>
<dbReference type="EMBL" id="VZTK01006973">
    <property type="protein sequence ID" value="NXX12989.1"/>
    <property type="molecule type" value="Genomic_DNA"/>
</dbReference>
<accession>A0A7L4GIG6</accession>
<keyword evidence="11 17" id="KW-1133">Transmembrane helix</keyword>
<comment type="catalytic activity">
    <reaction evidence="16">
        <text>17beta-hydroxy-5alpha-androstan-3-one + NADP(+) = testosterone + NADPH + H(+)</text>
        <dbReference type="Rhea" id="RHEA:50820"/>
        <dbReference type="ChEBI" id="CHEBI:15378"/>
        <dbReference type="ChEBI" id="CHEBI:16330"/>
        <dbReference type="ChEBI" id="CHEBI:17347"/>
        <dbReference type="ChEBI" id="CHEBI:57783"/>
        <dbReference type="ChEBI" id="CHEBI:58349"/>
        <dbReference type="EC" id="1.3.1.22"/>
    </reaction>
    <physiologicalReaction direction="right-to-left" evidence="16">
        <dbReference type="Rhea" id="RHEA:50822"/>
    </physiologicalReaction>
</comment>
<keyword evidence="10" id="KW-0726">Sexual differentiation</keyword>
<keyword evidence="9" id="KW-0521">NADP</keyword>
<sequence length="172" mass="19650">CNAFSFLVHYRALIFPVLIREGKPTPFFIFVLALLFCACNGYLQGRSLSNYAKYPSGWLKDPRSITGFIGWLIGMAINIHSDHILRNLRKPGEAGYKIPRGGMFEYVSGANFFGEILEWFGFALACCTIESLAFALCTLCILGSRAKQHHQWYLEKFEDYPKCRKIVIPFVY</sequence>
<dbReference type="PROSITE" id="PS50244">
    <property type="entry name" value="S5A_REDUCTASE"/>
    <property type="match status" value="1"/>
</dbReference>
<evidence type="ECO:0000256" key="2">
    <source>
        <dbReference type="ARBA" id="ARBA00004477"/>
    </source>
</evidence>
<evidence type="ECO:0000256" key="8">
    <source>
        <dbReference type="ARBA" id="ARBA00022848"/>
    </source>
</evidence>
<evidence type="ECO:0000256" key="9">
    <source>
        <dbReference type="ARBA" id="ARBA00022857"/>
    </source>
</evidence>
<dbReference type="Pfam" id="PF02544">
    <property type="entry name" value="Steroid_dh"/>
    <property type="match status" value="1"/>
</dbReference>
<dbReference type="GO" id="GO:0007548">
    <property type="term" value="P:sex differentiation"/>
    <property type="evidence" value="ECO:0007669"/>
    <property type="project" value="UniProtKB-KW"/>
</dbReference>
<evidence type="ECO:0000256" key="14">
    <source>
        <dbReference type="ARBA" id="ARBA00023136"/>
    </source>
</evidence>
<feature type="non-terminal residue" evidence="19">
    <location>
        <position position="172"/>
    </location>
</feature>
<keyword evidence="7" id="KW-0256">Endoplasmic reticulum</keyword>
<feature type="non-terminal residue" evidence="19">
    <location>
        <position position="1"/>
    </location>
</feature>
<dbReference type="OrthoDB" id="5788137at2759"/>
<evidence type="ECO:0000256" key="4">
    <source>
        <dbReference type="ARBA" id="ARBA00012049"/>
    </source>
</evidence>
<evidence type="ECO:0000256" key="1">
    <source>
        <dbReference type="ARBA" id="ARBA00004154"/>
    </source>
</evidence>
<evidence type="ECO:0000256" key="13">
    <source>
        <dbReference type="ARBA" id="ARBA00023098"/>
    </source>
</evidence>
<evidence type="ECO:0000256" key="12">
    <source>
        <dbReference type="ARBA" id="ARBA00023002"/>
    </source>
</evidence>
<evidence type="ECO:0000256" key="10">
    <source>
        <dbReference type="ARBA" id="ARBA00022928"/>
    </source>
</evidence>
<dbReference type="GO" id="GO:0006702">
    <property type="term" value="P:androgen biosynthetic process"/>
    <property type="evidence" value="ECO:0007669"/>
    <property type="project" value="UniProtKB-ARBA"/>
</dbReference>
<organism evidence="19 20">
    <name type="scientific">Podargus strigoides</name>
    <name type="common">Tawny frogmouth</name>
    <name type="synonym">Caprimulgus strigoides</name>
    <dbReference type="NCBI Taxonomy" id="8905"/>
    <lineage>
        <taxon>Eukaryota</taxon>
        <taxon>Metazoa</taxon>
        <taxon>Chordata</taxon>
        <taxon>Craniata</taxon>
        <taxon>Vertebrata</taxon>
        <taxon>Euteleostomi</taxon>
        <taxon>Archelosauria</taxon>
        <taxon>Archosauria</taxon>
        <taxon>Dinosauria</taxon>
        <taxon>Saurischia</taxon>
        <taxon>Theropoda</taxon>
        <taxon>Coelurosauria</taxon>
        <taxon>Aves</taxon>
        <taxon>Neognathae</taxon>
        <taxon>Neoaves</taxon>
        <taxon>Strisores</taxon>
        <taxon>Caprimulgiformes</taxon>
        <taxon>Podargidae</taxon>
        <taxon>Podargus</taxon>
    </lineage>
</organism>
<keyword evidence="14 17" id="KW-0472">Membrane</keyword>
<comment type="catalytic activity">
    <reaction evidence="15">
        <text>5alpha-pregnane-3,20-dione + NADP(+) = progesterone + NADPH + H(+)</text>
        <dbReference type="Rhea" id="RHEA:21952"/>
        <dbReference type="ChEBI" id="CHEBI:15378"/>
        <dbReference type="ChEBI" id="CHEBI:17026"/>
        <dbReference type="ChEBI" id="CHEBI:28952"/>
        <dbReference type="ChEBI" id="CHEBI:57783"/>
        <dbReference type="ChEBI" id="CHEBI:58349"/>
        <dbReference type="EC" id="1.3.1.22"/>
    </reaction>
    <physiologicalReaction direction="right-to-left" evidence="15">
        <dbReference type="Rhea" id="RHEA:21954"/>
    </physiologicalReaction>
</comment>
<protein>
    <recommendedName>
        <fullName evidence="4">3-oxo-5alpha-steroid 4-dehydrogenase (NADP(+))</fullName>
        <ecNumber evidence="4">1.3.1.22</ecNumber>
    </recommendedName>
</protein>
<comment type="similarity">
    <text evidence="3">Belongs to the steroid 5-alpha reductase family.</text>
</comment>
<dbReference type="FunFam" id="1.20.120.1630:FF:000002">
    <property type="entry name" value="Steroid 5 alpha-reductase 1"/>
    <property type="match status" value="1"/>
</dbReference>
<keyword evidence="8" id="KW-0492">Microsome</keyword>
<evidence type="ECO:0000256" key="11">
    <source>
        <dbReference type="ARBA" id="ARBA00022989"/>
    </source>
</evidence>
<proteinExistence type="inferred from homology"/>
<feature type="transmembrane region" description="Helical" evidence="17">
    <location>
        <begin position="64"/>
        <end position="81"/>
    </location>
</feature>
<feature type="transmembrane region" description="Helical" evidence="17">
    <location>
        <begin position="25"/>
        <end position="43"/>
    </location>
</feature>
<evidence type="ECO:0000313" key="19">
    <source>
        <dbReference type="EMBL" id="NXX12989.1"/>
    </source>
</evidence>
<feature type="domain" description="3-oxo-5-alpha-steroid 4-dehydrogenase C-terminal" evidence="18">
    <location>
        <begin position="24"/>
        <end position="172"/>
    </location>
</feature>
<dbReference type="GO" id="GO:0047751">
    <property type="term" value="F:3-oxo-5-alpha-steroid 4-dehydrogenase (NADP+) activity"/>
    <property type="evidence" value="ECO:0007669"/>
    <property type="project" value="UniProtKB-EC"/>
</dbReference>
<reference evidence="19 20" key="1">
    <citation type="submission" date="2020-02" db="EMBL/GenBank/DDBJ databases">
        <title>Bird 10,000 Genomes (B10K) Project - Family phase.</title>
        <authorList>
            <person name="Zhang G."/>
        </authorList>
    </citation>
    <scope>NUCLEOTIDE SEQUENCE [LARGE SCALE GENOMIC DNA]</scope>
    <source>
        <strain evidence="19">B10K-DU-001-40</strain>
        <tissue evidence="19">Muscle</tissue>
    </source>
</reference>
<dbReference type="InterPro" id="IPR039357">
    <property type="entry name" value="SRD5A/TECR"/>
</dbReference>
<name>A0A7L4GIG6_PODST</name>
<dbReference type="EC" id="1.3.1.22" evidence="4"/>
<keyword evidence="12" id="KW-0560">Oxidoreductase</keyword>
<evidence type="ECO:0000256" key="17">
    <source>
        <dbReference type="SAM" id="Phobius"/>
    </source>
</evidence>
<evidence type="ECO:0000313" key="20">
    <source>
        <dbReference type="Proteomes" id="UP000584326"/>
    </source>
</evidence>
<dbReference type="GO" id="GO:0005789">
    <property type="term" value="C:endoplasmic reticulum membrane"/>
    <property type="evidence" value="ECO:0007669"/>
    <property type="project" value="UniProtKB-SubCell"/>
</dbReference>
<evidence type="ECO:0000259" key="18">
    <source>
        <dbReference type="Pfam" id="PF02544"/>
    </source>
</evidence>
<evidence type="ECO:0000256" key="3">
    <source>
        <dbReference type="ARBA" id="ARBA00007742"/>
    </source>
</evidence>
<dbReference type="GO" id="GO:0030154">
    <property type="term" value="P:cell differentiation"/>
    <property type="evidence" value="ECO:0007669"/>
    <property type="project" value="UniProtKB-KW"/>
</dbReference>
<dbReference type="Gene3D" id="1.20.120.1630">
    <property type="match status" value="1"/>
</dbReference>
<keyword evidence="20" id="KW-1185">Reference proteome</keyword>
<evidence type="ECO:0000256" key="16">
    <source>
        <dbReference type="ARBA" id="ARBA00049397"/>
    </source>
</evidence>
<keyword evidence="5 17" id="KW-0812">Transmembrane</keyword>
<feature type="transmembrane region" description="Helical" evidence="17">
    <location>
        <begin position="119"/>
        <end position="142"/>
    </location>
</feature>
<dbReference type="Proteomes" id="UP000584326">
    <property type="component" value="Unassembled WGS sequence"/>
</dbReference>
<comment type="subcellular location">
    <subcellularLocation>
        <location evidence="2">Endoplasmic reticulum membrane</location>
        <topology evidence="2">Multi-pass membrane protein</topology>
    </subcellularLocation>
    <subcellularLocation>
        <location evidence="1">Microsome membrane</location>
        <topology evidence="1">Multi-pass membrane protein</topology>
    </subcellularLocation>
</comment>
<evidence type="ECO:0000256" key="5">
    <source>
        <dbReference type="ARBA" id="ARBA00022692"/>
    </source>
</evidence>
<dbReference type="PANTHER" id="PTHR10556:SF57">
    <property type="entry name" value="3-OXO-5-ALPHA-STEROID 4-DEHYDROGENASE 1"/>
    <property type="match status" value="1"/>
</dbReference>
<evidence type="ECO:0000256" key="15">
    <source>
        <dbReference type="ARBA" id="ARBA00048292"/>
    </source>
</evidence>
<keyword evidence="13" id="KW-0443">Lipid metabolism</keyword>
<evidence type="ECO:0000256" key="6">
    <source>
        <dbReference type="ARBA" id="ARBA00022782"/>
    </source>
</evidence>
<dbReference type="AlphaFoldDB" id="A0A7L4GIG6"/>